<sequence length="150" mass="17256">MTLNGSGLDRSAGFVMGVTYRKLSGLLQSRLKEYDITPEQWSILYHIDQAEGLIQKELAERTFKDKPTTTRILDQLENKGLVYKKAGEKDRRSFLVYITEKGKSLMQVTTPIEGQVIDIIKECVSEEEYELLLQLLFRINQHVSERTDGE</sequence>
<evidence type="ECO:0000256" key="2">
    <source>
        <dbReference type="ARBA" id="ARBA00023125"/>
    </source>
</evidence>
<dbReference type="Gene3D" id="1.10.10.10">
    <property type="entry name" value="Winged helix-like DNA-binding domain superfamily/Winged helix DNA-binding domain"/>
    <property type="match status" value="1"/>
</dbReference>
<keyword evidence="6" id="KW-1185">Reference proteome</keyword>
<dbReference type="Proteomes" id="UP000812277">
    <property type="component" value="Unassembled WGS sequence"/>
</dbReference>
<dbReference type="Pfam" id="PF12802">
    <property type="entry name" value="MarR_2"/>
    <property type="match status" value="1"/>
</dbReference>
<dbReference type="PRINTS" id="PR00598">
    <property type="entry name" value="HTHMARR"/>
</dbReference>
<feature type="domain" description="HTH marR-type" evidence="4">
    <location>
        <begin position="9"/>
        <end position="141"/>
    </location>
</feature>
<keyword evidence="2" id="KW-0238">DNA-binding</keyword>
<protein>
    <submittedName>
        <fullName evidence="5">MarR family transcriptional regulator</fullName>
    </submittedName>
</protein>
<evidence type="ECO:0000313" key="5">
    <source>
        <dbReference type="EMBL" id="MBW7476440.1"/>
    </source>
</evidence>
<organism evidence="5 6">
    <name type="scientific">Paenibacillus oenotherae</name>
    <dbReference type="NCBI Taxonomy" id="1435645"/>
    <lineage>
        <taxon>Bacteria</taxon>
        <taxon>Bacillati</taxon>
        <taxon>Bacillota</taxon>
        <taxon>Bacilli</taxon>
        <taxon>Bacillales</taxon>
        <taxon>Paenibacillaceae</taxon>
        <taxon>Paenibacillus</taxon>
    </lineage>
</organism>
<dbReference type="PANTHER" id="PTHR42756:SF1">
    <property type="entry name" value="TRANSCRIPTIONAL REPRESSOR OF EMRAB OPERON"/>
    <property type="match status" value="1"/>
</dbReference>
<dbReference type="EMBL" id="JAHZIJ010000013">
    <property type="protein sequence ID" value="MBW7476440.1"/>
    <property type="molecule type" value="Genomic_DNA"/>
</dbReference>
<evidence type="ECO:0000259" key="4">
    <source>
        <dbReference type="PROSITE" id="PS50995"/>
    </source>
</evidence>
<dbReference type="InterPro" id="IPR036388">
    <property type="entry name" value="WH-like_DNA-bd_sf"/>
</dbReference>
<keyword evidence="3" id="KW-0804">Transcription</keyword>
<evidence type="ECO:0000256" key="3">
    <source>
        <dbReference type="ARBA" id="ARBA00023163"/>
    </source>
</evidence>
<evidence type="ECO:0000256" key="1">
    <source>
        <dbReference type="ARBA" id="ARBA00023015"/>
    </source>
</evidence>
<dbReference type="PANTHER" id="PTHR42756">
    <property type="entry name" value="TRANSCRIPTIONAL REGULATOR, MARR"/>
    <property type="match status" value="1"/>
</dbReference>
<evidence type="ECO:0000313" key="6">
    <source>
        <dbReference type="Proteomes" id="UP000812277"/>
    </source>
</evidence>
<name>A0ABS7D984_9BACL</name>
<dbReference type="PROSITE" id="PS50995">
    <property type="entry name" value="HTH_MARR_2"/>
    <property type="match status" value="1"/>
</dbReference>
<proteinExistence type="predicted"/>
<dbReference type="InterPro" id="IPR036390">
    <property type="entry name" value="WH_DNA-bd_sf"/>
</dbReference>
<accession>A0ABS7D984</accession>
<dbReference type="SUPFAM" id="SSF46785">
    <property type="entry name" value="Winged helix' DNA-binding domain"/>
    <property type="match status" value="1"/>
</dbReference>
<gene>
    <name evidence="5" type="ORF">K0T92_17035</name>
</gene>
<keyword evidence="1" id="KW-0805">Transcription regulation</keyword>
<dbReference type="InterPro" id="IPR000835">
    <property type="entry name" value="HTH_MarR-typ"/>
</dbReference>
<dbReference type="SMART" id="SM00347">
    <property type="entry name" value="HTH_MARR"/>
    <property type="match status" value="1"/>
</dbReference>
<reference evidence="5 6" key="1">
    <citation type="submission" date="2021-07" db="EMBL/GenBank/DDBJ databases">
        <title>Paenibacillus radiodurans sp. nov., isolated from the southeastern edge of Tengger Desert.</title>
        <authorList>
            <person name="Zhang G."/>
        </authorList>
    </citation>
    <scope>NUCLEOTIDE SEQUENCE [LARGE SCALE GENOMIC DNA]</scope>
    <source>
        <strain evidence="5 6">DT7-4</strain>
    </source>
</reference>
<comment type="caution">
    <text evidence="5">The sequence shown here is derived from an EMBL/GenBank/DDBJ whole genome shotgun (WGS) entry which is preliminary data.</text>
</comment>